<keyword evidence="6 7" id="KW-0472">Membrane</keyword>
<dbReference type="GO" id="GO:0008381">
    <property type="term" value="F:mechanosensitive monoatomic ion channel activity"/>
    <property type="evidence" value="ECO:0007669"/>
    <property type="project" value="InterPro"/>
</dbReference>
<dbReference type="Pfam" id="PF21082">
    <property type="entry name" value="MS_channel_3rd"/>
    <property type="match status" value="1"/>
</dbReference>
<evidence type="ECO:0000256" key="3">
    <source>
        <dbReference type="ARBA" id="ARBA00022475"/>
    </source>
</evidence>
<dbReference type="Gene3D" id="2.30.30.60">
    <property type="match status" value="1"/>
</dbReference>
<evidence type="ECO:0000259" key="8">
    <source>
        <dbReference type="Pfam" id="PF00924"/>
    </source>
</evidence>
<dbReference type="InterPro" id="IPR011066">
    <property type="entry name" value="MscS_channel_C_sf"/>
</dbReference>
<feature type="domain" description="Mechanosensitive ion channel MscS C-terminal" evidence="9">
    <location>
        <begin position="180"/>
        <end position="261"/>
    </location>
</feature>
<dbReference type="InterPro" id="IPR049278">
    <property type="entry name" value="MS_channel_C"/>
</dbReference>
<evidence type="ECO:0000313" key="10">
    <source>
        <dbReference type="EMBL" id="KRO72948.1"/>
    </source>
</evidence>
<dbReference type="PANTHER" id="PTHR30221:SF1">
    <property type="entry name" value="SMALL-CONDUCTANCE MECHANOSENSITIVE CHANNEL"/>
    <property type="match status" value="1"/>
</dbReference>
<feature type="domain" description="Mechanosensitive ion channel MscS" evidence="8">
    <location>
        <begin position="109"/>
        <end position="173"/>
    </location>
</feature>
<comment type="function">
    <text evidence="7">Mechanosensitive channel that participates in the regulation of osmotic pressure changes within the cell, opening in response to stretch forces in the membrane lipid bilayer, without the need for other proteins. Contributes to normal resistance to hypoosmotic shock. Forms an ion channel of 1.0 nanosiemens conductance with a slight preference for anions.</text>
</comment>
<dbReference type="GO" id="GO:0005886">
    <property type="term" value="C:plasma membrane"/>
    <property type="evidence" value="ECO:0007669"/>
    <property type="project" value="UniProtKB-SubCell"/>
</dbReference>
<dbReference type="SUPFAM" id="SSF82861">
    <property type="entry name" value="Mechanosensitive channel protein MscS (YggB), transmembrane region"/>
    <property type="match status" value="1"/>
</dbReference>
<dbReference type="SUPFAM" id="SSF50182">
    <property type="entry name" value="Sm-like ribonucleoproteins"/>
    <property type="match status" value="1"/>
</dbReference>
<dbReference type="Gene3D" id="1.10.287.1260">
    <property type="match status" value="1"/>
</dbReference>
<keyword evidence="7" id="KW-0813">Transport</keyword>
<comment type="subcellular location">
    <subcellularLocation>
        <location evidence="7">Cell inner membrane</location>
        <topology evidence="7">Multi-pass membrane protein</topology>
    </subcellularLocation>
    <subcellularLocation>
        <location evidence="1">Cell membrane</location>
        <topology evidence="1">Multi-pass membrane protein</topology>
    </subcellularLocation>
</comment>
<evidence type="ECO:0000256" key="7">
    <source>
        <dbReference type="RuleBase" id="RU369025"/>
    </source>
</evidence>
<gene>
    <name evidence="10" type="ORF">ABR69_06225</name>
</gene>
<feature type="transmembrane region" description="Helical" evidence="7">
    <location>
        <begin position="88"/>
        <end position="110"/>
    </location>
</feature>
<protein>
    <recommendedName>
        <fullName evidence="7">Small-conductance mechanosensitive channel</fullName>
    </recommendedName>
</protein>
<dbReference type="InterPro" id="IPR006686">
    <property type="entry name" value="MscS_channel_CS"/>
</dbReference>
<proteinExistence type="inferred from homology"/>
<keyword evidence="5 7" id="KW-1133">Transmembrane helix</keyword>
<name>A0A0R2SDV6_9GAMM</name>
<feature type="transmembrane region" description="Helical" evidence="7">
    <location>
        <begin position="26"/>
        <end position="51"/>
    </location>
</feature>
<dbReference type="SUPFAM" id="SSF82689">
    <property type="entry name" value="Mechanosensitive channel protein MscS (YggB), C-terminal domain"/>
    <property type="match status" value="1"/>
</dbReference>
<dbReference type="InterPro" id="IPR023408">
    <property type="entry name" value="MscS_beta-dom_sf"/>
</dbReference>
<dbReference type="Gene3D" id="3.30.70.100">
    <property type="match status" value="1"/>
</dbReference>
<sequence length="275" mass="29777">MEQELAQFTAIYAQIVAYLVEYSFQIVGAVIVFLIGLFISRRVGALILALCKRKNLDITLSRFFSSSARLTVVVATLIIVLPKIGIQITPFIAAIGAVGLGAGLAVQGLLSNYSAGLSIIFTRPFVVGDTIRVRGVWGIVEEVHLSHTVLTNEDGEIITIPNKHIVGEIIHNSQADTVLELTVGVAYGSDIDIAISAVLTAVSRIEGLSTDRVSQIGIARFGDSAIEIEARVWVQTRKFHEARFEANYVISGALDKAGIGIPFPQRVVRLVRPRN</sequence>
<reference evidence="10 11" key="1">
    <citation type="submission" date="2015-10" db="EMBL/GenBank/DDBJ databases">
        <title>Metagenome-Assembled Genomes uncover a global brackish microbiome.</title>
        <authorList>
            <person name="Hugerth L.W."/>
            <person name="Larsson J."/>
            <person name="Alneberg J."/>
            <person name="Lindh M.V."/>
            <person name="Legrand C."/>
            <person name="Pinhassi J."/>
            <person name="Andersson A.F."/>
        </authorList>
    </citation>
    <scope>NUCLEOTIDE SEQUENCE [LARGE SCALE GENOMIC DNA]</scope>
    <source>
        <strain evidence="10">BACL4 MAG-120507-bin80</strain>
    </source>
</reference>
<dbReference type="EMBL" id="LIBB01000037">
    <property type="protein sequence ID" value="KRO72948.1"/>
    <property type="molecule type" value="Genomic_DNA"/>
</dbReference>
<evidence type="ECO:0000256" key="1">
    <source>
        <dbReference type="ARBA" id="ARBA00004651"/>
    </source>
</evidence>
<keyword evidence="7" id="KW-0407">Ion channel</keyword>
<comment type="caution">
    <text evidence="10">The sequence shown here is derived from an EMBL/GenBank/DDBJ whole genome shotgun (WGS) entry which is preliminary data.</text>
</comment>
<evidence type="ECO:0000256" key="4">
    <source>
        <dbReference type="ARBA" id="ARBA00022692"/>
    </source>
</evidence>
<evidence type="ECO:0000256" key="5">
    <source>
        <dbReference type="ARBA" id="ARBA00022989"/>
    </source>
</evidence>
<comment type="subunit">
    <text evidence="7">Homoheptamer.</text>
</comment>
<organism evidence="10 11">
    <name type="scientific">OM182 bacterium BACL3 MAG-120507-bin80</name>
    <dbReference type="NCBI Taxonomy" id="1655577"/>
    <lineage>
        <taxon>Bacteria</taxon>
        <taxon>Pseudomonadati</taxon>
        <taxon>Pseudomonadota</taxon>
        <taxon>Gammaproteobacteria</taxon>
        <taxon>OMG group</taxon>
        <taxon>OM182 clade</taxon>
    </lineage>
</organism>
<dbReference type="Pfam" id="PF05552">
    <property type="entry name" value="MS_channel_1st_1"/>
    <property type="match status" value="1"/>
</dbReference>
<dbReference type="InterPro" id="IPR045275">
    <property type="entry name" value="MscS_archaea/bacteria_type"/>
</dbReference>
<keyword evidence="4 7" id="KW-0812">Transmembrane</keyword>
<evidence type="ECO:0000256" key="6">
    <source>
        <dbReference type="ARBA" id="ARBA00023136"/>
    </source>
</evidence>
<keyword evidence="7" id="KW-0406">Ion transport</keyword>
<dbReference type="InterPro" id="IPR011014">
    <property type="entry name" value="MscS_channel_TM-2"/>
</dbReference>
<dbReference type="InterPro" id="IPR006685">
    <property type="entry name" value="MscS_channel_2nd"/>
</dbReference>
<dbReference type="InterPro" id="IPR010920">
    <property type="entry name" value="LSM_dom_sf"/>
</dbReference>
<evidence type="ECO:0000256" key="2">
    <source>
        <dbReference type="ARBA" id="ARBA00008017"/>
    </source>
</evidence>
<evidence type="ECO:0000313" key="11">
    <source>
        <dbReference type="Proteomes" id="UP000051934"/>
    </source>
</evidence>
<dbReference type="AlphaFoldDB" id="A0A0R2SDV6"/>
<dbReference type="InterPro" id="IPR008910">
    <property type="entry name" value="MSC_TM_helix"/>
</dbReference>
<dbReference type="PROSITE" id="PS01246">
    <property type="entry name" value="UPF0003"/>
    <property type="match status" value="1"/>
</dbReference>
<dbReference type="Proteomes" id="UP000051934">
    <property type="component" value="Unassembled WGS sequence"/>
</dbReference>
<comment type="similarity">
    <text evidence="2 7">Belongs to the MscS (TC 1.A.23) family.</text>
</comment>
<evidence type="ECO:0000259" key="9">
    <source>
        <dbReference type="Pfam" id="PF21082"/>
    </source>
</evidence>
<accession>A0A0R2SDV6</accession>
<keyword evidence="7" id="KW-0997">Cell inner membrane</keyword>
<dbReference type="PANTHER" id="PTHR30221">
    <property type="entry name" value="SMALL-CONDUCTANCE MECHANOSENSITIVE CHANNEL"/>
    <property type="match status" value="1"/>
</dbReference>
<comment type="caution">
    <text evidence="7">Lacks conserved residue(s) required for the propagation of feature annotation.</text>
</comment>
<dbReference type="Pfam" id="PF00924">
    <property type="entry name" value="MS_channel_2nd"/>
    <property type="match status" value="1"/>
</dbReference>
<feature type="transmembrane region" description="Helical" evidence="7">
    <location>
        <begin position="63"/>
        <end position="82"/>
    </location>
</feature>
<keyword evidence="3" id="KW-1003">Cell membrane</keyword>